<dbReference type="EMBL" id="FOGV01000001">
    <property type="protein sequence ID" value="SER40713.1"/>
    <property type="molecule type" value="Genomic_DNA"/>
</dbReference>
<sequence length="320" mass="37036">MNRDKAKALIGSDVKFHQTDDGAYAAVLEDIIAEPNTPWRGILTVKGVISYPELTGYDDFPKLSYSENDQVEISGKWIEPLGELFTMSFAESHARALKERWEQYREANDELDKTLLFIQQELRKLAYEDLIFEDSYVYYQLVKKGRKLFIYDELKRESLSLDGCPFEFEVDYQGEWRSAFYSEGFTFITHDGEKLHLTHGDTLRLNKAQFDPYRILKNELTEPSLQALERGLSKMGIGHEHAVYCHNSLLLTLLQGKNTSEMSGVNFISYAVDDRQFVVQHHYERQSDGQIPEKAYDRFEFTADDGHRMITTYATALSND</sequence>
<comment type="caution">
    <text evidence="1">The sequence shown here is derived from an EMBL/GenBank/DDBJ whole genome shotgun (WGS) entry which is preliminary data.</text>
</comment>
<dbReference type="Proteomes" id="UP000199318">
    <property type="component" value="Unassembled WGS sequence"/>
</dbReference>
<keyword evidence="2" id="KW-1185">Reference proteome</keyword>
<reference evidence="2" key="1">
    <citation type="submission" date="2016-10" db="EMBL/GenBank/DDBJ databases">
        <authorList>
            <person name="de Groot N.N."/>
        </authorList>
    </citation>
    <scope>NUCLEOTIDE SEQUENCE [LARGE SCALE GENOMIC DNA]</scope>
    <source>
        <strain evidence="2">10nlg</strain>
    </source>
</reference>
<name>A0A1H9NZF6_9BACI</name>
<organism evidence="1 2">
    <name type="scientific">Salisediminibacterium halotolerans</name>
    <dbReference type="NCBI Taxonomy" id="517425"/>
    <lineage>
        <taxon>Bacteria</taxon>
        <taxon>Bacillati</taxon>
        <taxon>Bacillota</taxon>
        <taxon>Bacilli</taxon>
        <taxon>Bacillales</taxon>
        <taxon>Bacillaceae</taxon>
        <taxon>Salisediminibacterium</taxon>
    </lineage>
</organism>
<evidence type="ECO:0000313" key="2">
    <source>
        <dbReference type="Proteomes" id="UP000199318"/>
    </source>
</evidence>
<dbReference type="OrthoDB" id="2942325at2"/>
<evidence type="ECO:0000313" key="1">
    <source>
        <dbReference type="EMBL" id="SER40713.1"/>
    </source>
</evidence>
<gene>
    <name evidence="1" type="ORF">SAMN05444126_10113</name>
</gene>
<proteinExistence type="predicted"/>
<dbReference type="AlphaFoldDB" id="A0A1H9NZF6"/>
<dbReference type="RefSeq" id="WP_093071490.1">
    <property type="nucleotide sequence ID" value="NZ_FOGV01000001.1"/>
</dbReference>
<dbReference type="Pfam" id="PF10949">
    <property type="entry name" value="DUF2777"/>
    <property type="match status" value="1"/>
</dbReference>
<evidence type="ECO:0008006" key="3">
    <source>
        <dbReference type="Google" id="ProtNLM"/>
    </source>
</evidence>
<protein>
    <recommendedName>
        <fullName evidence="3">DUF2777 domain-containing protein</fullName>
    </recommendedName>
</protein>
<dbReference type="InterPro" id="IPR024488">
    <property type="entry name" value="DUF2777"/>
</dbReference>
<accession>A0A1H9NZF6</accession>